<dbReference type="GO" id="GO:0019120">
    <property type="term" value="F:hydrolase activity, acting on acid halide bonds, in C-halide compounds"/>
    <property type="evidence" value="ECO:0007669"/>
    <property type="project" value="InterPro"/>
</dbReference>
<dbReference type="InterPro" id="IPR006439">
    <property type="entry name" value="HAD-SF_hydro_IA"/>
</dbReference>
<dbReference type="Pfam" id="PF00702">
    <property type="entry name" value="Hydrolase"/>
    <property type="match status" value="1"/>
</dbReference>
<keyword evidence="1" id="KW-0378">Hydrolase</keyword>
<reference evidence="2 3" key="1">
    <citation type="submission" date="2017-08" db="EMBL/GenBank/DDBJ databases">
        <title>Identification and genetic characteristics of simultaneous BTEX- and naphthalene-degrading Paraburkholderia sp. BN5 isolated from petroleum-contaminated soil.</title>
        <authorList>
            <person name="Lee Y."/>
            <person name="Jeon C.O."/>
        </authorList>
    </citation>
    <scope>NUCLEOTIDE SEQUENCE [LARGE SCALE GENOMIC DNA]</scope>
    <source>
        <strain evidence="2 3">BN5</strain>
        <plasmid evidence="2 3">pBN2</plasmid>
    </source>
</reference>
<dbReference type="Proteomes" id="UP000215158">
    <property type="component" value="Plasmid pBN2"/>
</dbReference>
<dbReference type="EMBL" id="CP022992">
    <property type="protein sequence ID" value="ASW03741.1"/>
    <property type="molecule type" value="Genomic_DNA"/>
</dbReference>
<name>A0A248VXI4_9BURK</name>
<dbReference type="PANTHER" id="PTHR43316:SF9">
    <property type="entry name" value="ACID DEHALOGENASE, PUTATIVE (AFU_ORTHOLOGUE AFUA_6G14460)-RELATED"/>
    <property type="match status" value="1"/>
</dbReference>
<gene>
    <name evidence="2" type="ORF">CJU94_36735</name>
</gene>
<dbReference type="InterPro" id="IPR036412">
    <property type="entry name" value="HAD-like_sf"/>
</dbReference>
<evidence type="ECO:0000313" key="3">
    <source>
        <dbReference type="Proteomes" id="UP000215158"/>
    </source>
</evidence>
<dbReference type="AlphaFoldDB" id="A0A248VXI4"/>
<evidence type="ECO:0000313" key="2">
    <source>
        <dbReference type="EMBL" id="ASW03741.1"/>
    </source>
</evidence>
<dbReference type="Gene3D" id="3.40.50.1000">
    <property type="entry name" value="HAD superfamily/HAD-like"/>
    <property type="match status" value="1"/>
</dbReference>
<dbReference type="SFLD" id="SFLDG01129">
    <property type="entry name" value="C1.5:_HAD__Beta-PGM__Phosphata"/>
    <property type="match status" value="1"/>
</dbReference>
<dbReference type="Gene3D" id="1.10.150.750">
    <property type="match status" value="1"/>
</dbReference>
<organism evidence="2 3">
    <name type="scientific">Paraburkholderia aromaticivorans</name>
    <dbReference type="NCBI Taxonomy" id="2026199"/>
    <lineage>
        <taxon>Bacteria</taxon>
        <taxon>Pseudomonadati</taxon>
        <taxon>Pseudomonadota</taxon>
        <taxon>Betaproteobacteria</taxon>
        <taxon>Burkholderiales</taxon>
        <taxon>Burkholderiaceae</taxon>
        <taxon>Paraburkholderia</taxon>
    </lineage>
</organism>
<dbReference type="SUPFAM" id="SSF56784">
    <property type="entry name" value="HAD-like"/>
    <property type="match status" value="1"/>
</dbReference>
<accession>A0A248VXI4</accession>
<dbReference type="SFLD" id="SFLDS00003">
    <property type="entry name" value="Haloacid_Dehalogenase"/>
    <property type="match status" value="1"/>
</dbReference>
<keyword evidence="2" id="KW-0614">Plasmid</keyword>
<geneLocation type="plasmid" evidence="2 3">
    <name>pBN2</name>
</geneLocation>
<dbReference type="InterPro" id="IPR006328">
    <property type="entry name" value="2-HAD"/>
</dbReference>
<sequence>MAFKDFKALSFDCYGTLVDWEAGMVSALQPLATKAGAEISSEELLQLHARHAIALEHATPWKLYRDLLATVYKRVAEQLSVPVTWDECQRYGRTVGDWPVFPDTANALRQLKKQYKLVVLSNVDNENFSRTEERLGVRFDAVITAEDIGTYKPDRKNFEYLIEQVRAWDIRPDELLHVACSIFHDVEPAKDCGLTTCFIDRRHGMQGSGATPGGKDNTRADFEFRSLAEFAEAIFRRA</sequence>
<dbReference type="RefSeq" id="WP_095423519.1">
    <property type="nucleotide sequence ID" value="NZ_CP022992.1"/>
</dbReference>
<dbReference type="OrthoDB" id="8585081at2"/>
<dbReference type="NCBIfam" id="TIGR01493">
    <property type="entry name" value="HAD-SF-IA-v2"/>
    <property type="match status" value="1"/>
</dbReference>
<dbReference type="KEGG" id="parb:CJU94_36735"/>
<proteinExistence type="predicted"/>
<dbReference type="PANTHER" id="PTHR43316">
    <property type="entry name" value="HYDROLASE, HALOACID DELAHOGENASE-RELATED"/>
    <property type="match status" value="1"/>
</dbReference>
<protein>
    <submittedName>
        <fullName evidence="2">Haloacid dehalogenase type II</fullName>
    </submittedName>
</protein>
<dbReference type="NCBIfam" id="TIGR01428">
    <property type="entry name" value="HAD_type_II"/>
    <property type="match status" value="1"/>
</dbReference>
<evidence type="ECO:0000256" key="1">
    <source>
        <dbReference type="ARBA" id="ARBA00022801"/>
    </source>
</evidence>
<dbReference type="PRINTS" id="PR00413">
    <property type="entry name" value="HADHALOGNASE"/>
</dbReference>
<dbReference type="InterPro" id="IPR023214">
    <property type="entry name" value="HAD_sf"/>
</dbReference>
<keyword evidence="3" id="KW-1185">Reference proteome</keyword>
<dbReference type="InterPro" id="IPR051540">
    <property type="entry name" value="S-2-haloacid_dehalogenase"/>
</dbReference>